<dbReference type="InterPro" id="IPR001228">
    <property type="entry name" value="IspD"/>
</dbReference>
<comment type="pathway">
    <text evidence="3">Isoprenoid biosynthesis; isopentenyl diphosphate biosynthesis via DXP pathway; isopentenyl diphosphate from 1-deoxy-D-xylulose 5-phosphate: step 2/6.</text>
</comment>
<name>A0ABV3G2A2_9NOCA</name>
<organism evidence="4 5">
    <name type="scientific">Nocardia aurea</name>
    <dbReference type="NCBI Taxonomy" id="2144174"/>
    <lineage>
        <taxon>Bacteria</taxon>
        <taxon>Bacillati</taxon>
        <taxon>Actinomycetota</taxon>
        <taxon>Actinomycetes</taxon>
        <taxon>Mycobacteriales</taxon>
        <taxon>Nocardiaceae</taxon>
        <taxon>Nocardia</taxon>
    </lineage>
</organism>
<feature type="site" description="Transition state stabilizer" evidence="3">
    <location>
        <position position="22"/>
    </location>
</feature>
<gene>
    <name evidence="3 4" type="primary">ispD</name>
    <name evidence="4" type="ORF">AB0I48_30075</name>
</gene>
<dbReference type="Pfam" id="PF01128">
    <property type="entry name" value="IspD"/>
    <property type="match status" value="1"/>
</dbReference>
<evidence type="ECO:0000256" key="1">
    <source>
        <dbReference type="ARBA" id="ARBA00022679"/>
    </source>
</evidence>
<evidence type="ECO:0000313" key="4">
    <source>
        <dbReference type="EMBL" id="MEV0711814.1"/>
    </source>
</evidence>
<comment type="catalytic activity">
    <reaction evidence="3">
        <text>2-C-methyl-D-erythritol 4-phosphate + CTP + H(+) = 4-CDP-2-C-methyl-D-erythritol + diphosphate</text>
        <dbReference type="Rhea" id="RHEA:13429"/>
        <dbReference type="ChEBI" id="CHEBI:15378"/>
        <dbReference type="ChEBI" id="CHEBI:33019"/>
        <dbReference type="ChEBI" id="CHEBI:37563"/>
        <dbReference type="ChEBI" id="CHEBI:57823"/>
        <dbReference type="ChEBI" id="CHEBI:58262"/>
        <dbReference type="EC" id="2.7.7.60"/>
    </reaction>
</comment>
<feature type="site" description="Positions MEP for the nucleophilic attack" evidence="3">
    <location>
        <position position="213"/>
    </location>
</feature>
<evidence type="ECO:0000256" key="2">
    <source>
        <dbReference type="ARBA" id="ARBA00022695"/>
    </source>
</evidence>
<keyword evidence="3" id="KW-0414">Isoprene biosynthesis</keyword>
<dbReference type="Proteomes" id="UP001551695">
    <property type="component" value="Unassembled WGS sequence"/>
</dbReference>
<dbReference type="HAMAP" id="MF_00108">
    <property type="entry name" value="IspD"/>
    <property type="match status" value="1"/>
</dbReference>
<comment type="similarity">
    <text evidence="3">Belongs to the IspD/TarI cytidylyltransferase family. IspD subfamily.</text>
</comment>
<sequence length="241" mass="24817">MNNADNDRSVVALVPAAGRGVRLGANAPKAFVEVGGTPMVRLAVDGLIASGAVDRIIVMVPPESVESAVALLSHSAVRDIVRIVVGGAERTDSVRAGIAAAPEASYYLVHDAARALTPPGLIADVVAQLRAGHPAVVPALPVVDTVKSVDALGTVTGTPDRATLRAIQTPQGFEAGLLRTAYAADVHATDDAGLVELLGAPVRTIAGDPLAFKITTRLDLMLAETILSRHAAERPEIVRTS</sequence>
<dbReference type="RefSeq" id="WP_216915795.1">
    <property type="nucleotide sequence ID" value="NZ_JBFAKC010000017.1"/>
</dbReference>
<accession>A0ABV3G2A2</accession>
<evidence type="ECO:0000313" key="5">
    <source>
        <dbReference type="Proteomes" id="UP001551695"/>
    </source>
</evidence>
<comment type="function">
    <text evidence="3">Catalyzes the formation of 4-diphosphocytidyl-2-C-methyl-D-erythritol from CTP and 2-C-methyl-D-erythritol 4-phosphate (MEP).</text>
</comment>
<dbReference type="InterPro" id="IPR050088">
    <property type="entry name" value="IspD/TarI_cytidylyltransf_bact"/>
</dbReference>
<dbReference type="PANTHER" id="PTHR32125">
    <property type="entry name" value="2-C-METHYL-D-ERYTHRITOL 4-PHOSPHATE CYTIDYLYLTRANSFERASE, CHLOROPLASTIC"/>
    <property type="match status" value="1"/>
</dbReference>
<dbReference type="GO" id="GO:0050518">
    <property type="term" value="F:2-C-methyl-D-erythritol 4-phosphate cytidylyltransferase activity"/>
    <property type="evidence" value="ECO:0007669"/>
    <property type="project" value="UniProtKB-EC"/>
</dbReference>
<comment type="caution">
    <text evidence="4">The sequence shown here is derived from an EMBL/GenBank/DDBJ whole genome shotgun (WGS) entry which is preliminary data.</text>
</comment>
<dbReference type="CDD" id="cd02516">
    <property type="entry name" value="CDP-ME_synthetase"/>
    <property type="match status" value="1"/>
</dbReference>
<reference evidence="4 5" key="1">
    <citation type="submission" date="2024-06" db="EMBL/GenBank/DDBJ databases">
        <title>The Natural Products Discovery Center: Release of the First 8490 Sequenced Strains for Exploring Actinobacteria Biosynthetic Diversity.</title>
        <authorList>
            <person name="Kalkreuter E."/>
            <person name="Kautsar S.A."/>
            <person name="Yang D."/>
            <person name="Bader C.D."/>
            <person name="Teijaro C.N."/>
            <person name="Fluegel L."/>
            <person name="Davis C.M."/>
            <person name="Simpson J.R."/>
            <person name="Lauterbach L."/>
            <person name="Steele A.D."/>
            <person name="Gui C."/>
            <person name="Meng S."/>
            <person name="Li G."/>
            <person name="Viehrig K."/>
            <person name="Ye F."/>
            <person name="Su P."/>
            <person name="Kiefer A.F."/>
            <person name="Nichols A."/>
            <person name="Cepeda A.J."/>
            <person name="Yan W."/>
            <person name="Fan B."/>
            <person name="Jiang Y."/>
            <person name="Adhikari A."/>
            <person name="Zheng C.-J."/>
            <person name="Schuster L."/>
            <person name="Cowan T.M."/>
            <person name="Smanski M.J."/>
            <person name="Chevrette M.G."/>
            <person name="De Carvalho L.P.S."/>
            <person name="Shen B."/>
        </authorList>
    </citation>
    <scope>NUCLEOTIDE SEQUENCE [LARGE SCALE GENOMIC DNA]</scope>
    <source>
        <strain evidence="4 5">NPDC050403</strain>
    </source>
</reference>
<keyword evidence="2 3" id="KW-0548">Nucleotidyltransferase</keyword>
<protein>
    <recommendedName>
        <fullName evidence="3">2-C-methyl-D-erythritol 4-phosphate cytidylyltransferase</fullName>
        <ecNumber evidence="3">2.7.7.60</ecNumber>
    </recommendedName>
    <alternativeName>
        <fullName evidence="3">4-diphosphocytidyl-2C-methyl-D-erythritol synthase</fullName>
    </alternativeName>
    <alternativeName>
        <fullName evidence="3">MEP cytidylyltransferase</fullName>
        <shortName evidence="3">MCT</shortName>
    </alternativeName>
</protein>
<keyword evidence="1 3" id="KW-0808">Transferase</keyword>
<evidence type="ECO:0000256" key="3">
    <source>
        <dbReference type="HAMAP-Rule" id="MF_00108"/>
    </source>
</evidence>
<dbReference type="PANTHER" id="PTHR32125:SF4">
    <property type="entry name" value="2-C-METHYL-D-ERYTHRITOL 4-PHOSPHATE CYTIDYLYLTRANSFERASE, CHLOROPLASTIC"/>
    <property type="match status" value="1"/>
</dbReference>
<dbReference type="EC" id="2.7.7.60" evidence="3"/>
<keyword evidence="5" id="KW-1185">Reference proteome</keyword>
<feature type="site" description="Transition state stabilizer" evidence="3">
    <location>
        <position position="29"/>
    </location>
</feature>
<dbReference type="InterPro" id="IPR034683">
    <property type="entry name" value="IspD/TarI"/>
</dbReference>
<proteinExistence type="inferred from homology"/>
<dbReference type="EMBL" id="JBFAKC010000017">
    <property type="protein sequence ID" value="MEV0711814.1"/>
    <property type="molecule type" value="Genomic_DNA"/>
</dbReference>
<feature type="site" description="Positions MEP for the nucleophilic attack" evidence="3">
    <location>
        <position position="161"/>
    </location>
</feature>
<dbReference type="NCBIfam" id="TIGR00453">
    <property type="entry name" value="ispD"/>
    <property type="match status" value="1"/>
</dbReference>